<reference evidence="2 3" key="1">
    <citation type="submission" date="2015-09" db="EMBL/GenBank/DDBJ databases">
        <authorList>
            <consortium name="Pathogen Informatics"/>
        </authorList>
    </citation>
    <scope>NUCLEOTIDE SEQUENCE [LARGE SCALE GENOMIC DNA]</scope>
    <source>
        <strain evidence="2 3">2789STDY5834846</strain>
    </source>
</reference>
<dbReference type="Pfam" id="PF13481">
    <property type="entry name" value="AAA_25"/>
    <property type="match status" value="1"/>
</dbReference>
<accession>A0A174NE32</accession>
<name>A0A174NE32_9BACE</name>
<dbReference type="RefSeq" id="WP_055269763.1">
    <property type="nucleotide sequence ID" value="NZ_CAXKYA010000063.1"/>
</dbReference>
<organism evidence="2 3">
    <name type="scientific">Bacteroides faecis</name>
    <dbReference type="NCBI Taxonomy" id="674529"/>
    <lineage>
        <taxon>Bacteria</taxon>
        <taxon>Pseudomonadati</taxon>
        <taxon>Bacteroidota</taxon>
        <taxon>Bacteroidia</taxon>
        <taxon>Bacteroidales</taxon>
        <taxon>Bacteroidaceae</taxon>
        <taxon>Bacteroides</taxon>
    </lineage>
</organism>
<feature type="compositionally biased region" description="Basic and acidic residues" evidence="1">
    <location>
        <begin position="366"/>
        <end position="378"/>
    </location>
</feature>
<dbReference type="InterPro" id="IPR011101">
    <property type="entry name" value="DUF5131"/>
</dbReference>
<dbReference type="SUPFAM" id="SSF52540">
    <property type="entry name" value="P-loop containing nucleoside triphosphate hydrolases"/>
    <property type="match status" value="1"/>
</dbReference>
<evidence type="ECO:0000313" key="2">
    <source>
        <dbReference type="EMBL" id="CUP46922.1"/>
    </source>
</evidence>
<evidence type="ECO:0000313" key="3">
    <source>
        <dbReference type="Proteomes" id="UP000095606"/>
    </source>
</evidence>
<proteinExistence type="predicted"/>
<sequence>METNNLKSLDGGTINSAINENVNDSTRVMNQVDNNIEKTEMRTEDMQPDKNGNDKNGQTAETQVLTPGNNHMEKGEEEYHFPTVEELLRRERKDILSLRRLPYTDIDYATYNWSVTQGCLKLSPGCKHCYAEVIARNQSKRSDTRRFKDGFKPGFNEGLLYTPLHDTRKSIVFVSPLGDFGHADITDEQRRAAIEVIQADKTKVFLILTKRPETLVQLFENIPVPSNCLLGVSVESEAYLSRMDTLRKIASDNLVVSFAPLLGGMKDINFDRFVWVLIEGEATRPMGNARMVRTEWIQSIIEQAESAPIPPAIYIKQLGKNVDGVVKSKAQHGYLVKGVSYRQYPQVIRTILKNTDEELEKMNMQQKKDKEMKKERSTTKKTTTAGTGSEAEALSHVIPLSKVVKEGAKKGKVNNLYGTWVVEGEVTVIAGDTNAGKSSVTYQMGLDAASGKNTLGFPAPTKPVVDEVVYIDTELSITQLGQRFGGITISDRMKYIDATAWDLERILSEIETIAKEWNKKKVLFILDSITVAATGSITAKVAKELMKRLKLICGRYNVTVITLMHTRKRDKSKPIEMQDLAGSAKLTDLADNVLAMAKCNATEVYVKVLKSRSNAIPDKVRHFEIRSDGYLHLEFIRECEEEDLLAQGKSKLTPEVEQEILTLRGKGYSVRKIADHMKLSKSAIDRVVQKHKDSGESSVDTIKDAQLPDNAA</sequence>
<feature type="compositionally biased region" description="Polar residues" evidence="1">
    <location>
        <begin position="54"/>
        <end position="69"/>
    </location>
</feature>
<dbReference type="InterPro" id="IPR027417">
    <property type="entry name" value="P-loop_NTPase"/>
</dbReference>
<dbReference type="InterPro" id="IPR036388">
    <property type="entry name" value="WH-like_DNA-bd_sf"/>
</dbReference>
<dbReference type="EMBL" id="CZAE01000012">
    <property type="protein sequence ID" value="CUP46922.1"/>
    <property type="molecule type" value="Genomic_DNA"/>
</dbReference>
<dbReference type="Pfam" id="PF07505">
    <property type="entry name" value="DUF5131"/>
    <property type="match status" value="1"/>
</dbReference>
<gene>
    <name evidence="2" type="ORF">ERS852461_02639</name>
</gene>
<feature type="compositionally biased region" description="Low complexity" evidence="1">
    <location>
        <begin position="380"/>
        <end position="390"/>
    </location>
</feature>
<dbReference type="Proteomes" id="UP000095606">
    <property type="component" value="Unassembled WGS sequence"/>
</dbReference>
<evidence type="ECO:0000256" key="1">
    <source>
        <dbReference type="SAM" id="MobiDB-lite"/>
    </source>
</evidence>
<protein>
    <submittedName>
        <fullName evidence="2">ABC transporter</fullName>
    </submittedName>
</protein>
<feature type="region of interest" description="Disordered" evidence="1">
    <location>
        <begin position="38"/>
        <end position="74"/>
    </location>
</feature>
<dbReference type="AlphaFoldDB" id="A0A174NE32"/>
<dbReference type="Gene3D" id="3.40.50.300">
    <property type="entry name" value="P-loop containing nucleotide triphosphate hydrolases"/>
    <property type="match status" value="1"/>
</dbReference>
<feature type="compositionally biased region" description="Basic and acidic residues" evidence="1">
    <location>
        <begin position="38"/>
        <end position="53"/>
    </location>
</feature>
<feature type="region of interest" description="Disordered" evidence="1">
    <location>
        <begin position="364"/>
        <end position="390"/>
    </location>
</feature>
<dbReference type="Gene3D" id="1.10.10.10">
    <property type="entry name" value="Winged helix-like DNA-binding domain superfamily/Winged helix DNA-binding domain"/>
    <property type="match status" value="1"/>
</dbReference>
<feature type="region of interest" description="Disordered" evidence="1">
    <location>
        <begin position="691"/>
        <end position="712"/>
    </location>
</feature>